<keyword evidence="3" id="KW-1185">Reference proteome</keyword>
<name>K4KMW0_SIMAS</name>
<dbReference type="EMBL" id="CP003746">
    <property type="protein sequence ID" value="AFU99560.1"/>
    <property type="molecule type" value="Genomic_DNA"/>
</dbReference>
<gene>
    <name evidence="2" type="ordered locus">M5M_11915</name>
</gene>
<dbReference type="KEGG" id="saga:M5M_11915"/>
<dbReference type="RefSeq" id="WP_015047724.1">
    <property type="nucleotide sequence ID" value="NC_018868.3"/>
</dbReference>
<dbReference type="Proteomes" id="UP000000466">
    <property type="component" value="Chromosome"/>
</dbReference>
<dbReference type="OrthoDB" id="1668885at2"/>
<accession>K4KMW0</accession>
<proteinExistence type="predicted"/>
<dbReference type="HOGENOM" id="CLU_062537_1_0_6"/>
<dbReference type="STRING" id="1117647.M5M_11915"/>
<dbReference type="PANTHER" id="PTHR32022">
    <property type="entry name" value="D-GLUTAMATE CYCLASE, MITOCHONDRIAL"/>
    <property type="match status" value="1"/>
</dbReference>
<dbReference type="InterPro" id="IPR025504">
    <property type="entry name" value="GLUCM_C"/>
</dbReference>
<dbReference type="eggNOG" id="ENOG502Z7HZ">
    <property type="taxonomic scope" value="Bacteria"/>
</dbReference>
<dbReference type="PANTHER" id="PTHR32022:SF10">
    <property type="entry name" value="D-GLUTAMATE CYCLASE, MITOCHONDRIAL"/>
    <property type="match status" value="1"/>
</dbReference>
<organism evidence="2 3">
    <name type="scientific">Simiduia agarivorans (strain DSM 21679 / JCM 13881 / BCRC 17597 / SA1)</name>
    <dbReference type="NCBI Taxonomy" id="1117647"/>
    <lineage>
        <taxon>Bacteria</taxon>
        <taxon>Pseudomonadati</taxon>
        <taxon>Pseudomonadota</taxon>
        <taxon>Gammaproteobacteria</taxon>
        <taxon>Cellvibrionales</taxon>
        <taxon>Cellvibrionaceae</taxon>
        <taxon>Simiduia</taxon>
    </lineage>
</organism>
<evidence type="ECO:0000313" key="2">
    <source>
        <dbReference type="EMBL" id="AFU99560.1"/>
    </source>
</evidence>
<dbReference type="AlphaFoldDB" id="K4KMW0"/>
<dbReference type="Pfam" id="PF14336">
    <property type="entry name" value="GLUCM-like_C"/>
    <property type="match status" value="1"/>
</dbReference>
<sequence length="286" mass="30677">MTLDPKHLALSVTLEDLLVRRNPRGMKDLQPALVPGYVARATQLIQQATGTVLIATGFPVVGTFETDGPVGAIALYETLERIGLNPVLVCGPPLSKALAERFRVHEIRVGKPDCLDEHEAEVKAALAQLKPSLIIAIERPGLAKNGHYHNMRGEDISAGAARFDTFIELADCPSIGIGDGGNEIGMGNVYEHLAKLPIVPAATCVDELVIADVSNWAAHGLIAMLGYLRGEDLLAHIDVMPMLAFLSEGNSVDGVTRRNELTEDGLAPEVGLELIEDLRKATGFLR</sequence>
<reference evidence="2 3" key="1">
    <citation type="journal article" date="2013" name="Genome Announc.">
        <title>Complete genome sequence of Simiduia agarivorans SA1(T), a marine bacterium able to degrade a variety of polysaccharides.</title>
        <authorList>
            <person name="Lin S.Y."/>
            <person name="Shieh W.Y."/>
            <person name="Chen J.S."/>
            <person name="Tang S.L."/>
        </authorList>
    </citation>
    <scope>NUCLEOTIDE SEQUENCE [LARGE SCALE GENOMIC DNA]</scope>
    <source>
        <strain evidence="3">DSM 21679 / JCM 13881 / BCRC 17597 / SA1</strain>
    </source>
</reference>
<dbReference type="Gene3D" id="3.90.1640.20">
    <property type="entry name" value="TON_0340"/>
    <property type="match status" value="1"/>
</dbReference>
<feature type="domain" description="D-glutamate cyclase-like C-terminal" evidence="1">
    <location>
        <begin position="14"/>
        <end position="279"/>
    </location>
</feature>
<evidence type="ECO:0000259" key="1">
    <source>
        <dbReference type="Pfam" id="PF14336"/>
    </source>
</evidence>
<protein>
    <recommendedName>
        <fullName evidence="1">D-glutamate cyclase-like C-terminal domain-containing protein</fullName>
    </recommendedName>
</protein>
<evidence type="ECO:0000313" key="3">
    <source>
        <dbReference type="Proteomes" id="UP000000466"/>
    </source>
</evidence>